<proteinExistence type="predicted"/>
<evidence type="ECO:0000256" key="1">
    <source>
        <dbReference type="SAM" id="SignalP"/>
    </source>
</evidence>
<name>A0A7S3FCW1_9EUKA</name>
<evidence type="ECO:0000313" key="2">
    <source>
        <dbReference type="EMBL" id="CAE0138685.1"/>
    </source>
</evidence>
<dbReference type="AlphaFoldDB" id="A0A7S3FCW1"/>
<reference evidence="2" key="1">
    <citation type="submission" date="2021-01" db="EMBL/GenBank/DDBJ databases">
        <authorList>
            <person name="Corre E."/>
            <person name="Pelletier E."/>
            <person name="Niang G."/>
            <person name="Scheremetjew M."/>
            <person name="Finn R."/>
            <person name="Kale V."/>
            <person name="Holt S."/>
            <person name="Cochrane G."/>
            <person name="Meng A."/>
            <person name="Brown T."/>
            <person name="Cohen L."/>
        </authorList>
    </citation>
    <scope>NUCLEOTIDE SEQUENCE</scope>
    <source>
        <strain evidence="2">CCMP281</strain>
    </source>
</reference>
<keyword evidence="1" id="KW-0732">Signal</keyword>
<feature type="chain" id="PRO_5031360137" evidence="1">
    <location>
        <begin position="19"/>
        <end position="185"/>
    </location>
</feature>
<dbReference type="EMBL" id="HBHX01058655">
    <property type="protein sequence ID" value="CAE0138685.1"/>
    <property type="molecule type" value="Transcribed_RNA"/>
</dbReference>
<feature type="signal peptide" evidence="1">
    <location>
        <begin position="1"/>
        <end position="18"/>
    </location>
</feature>
<protein>
    <submittedName>
        <fullName evidence="2">Uncharacterized protein</fullName>
    </submittedName>
</protein>
<organism evidence="2">
    <name type="scientific">Haptolina ericina</name>
    <dbReference type="NCBI Taxonomy" id="156174"/>
    <lineage>
        <taxon>Eukaryota</taxon>
        <taxon>Haptista</taxon>
        <taxon>Haptophyta</taxon>
        <taxon>Prymnesiophyceae</taxon>
        <taxon>Prymnesiales</taxon>
        <taxon>Prymnesiaceae</taxon>
        <taxon>Haptolina</taxon>
    </lineage>
</organism>
<gene>
    <name evidence="2" type="ORF">HERI1096_LOCUS32372</name>
</gene>
<sequence length="185" mass="20899">MLNTAIFLLYLCTTGASTSELSLQRSTKRYHEFGGRRLSSAPLQSAGSLENDISGQAAAIKTVTQLLDKAGVLMAMASTAQPSPWDSATDSTLAFQQWLSWLHVQAFNLSLAPVRFNGHMHDQPPICGKDKKAARHMLRTERQRRGDPRYRPDCRSLGRRNQEEFLEQQVRRIRFEYKLSCLICA</sequence>
<accession>A0A7S3FCW1</accession>